<feature type="transmembrane region" description="Helical" evidence="6">
    <location>
        <begin position="175"/>
        <end position="206"/>
    </location>
</feature>
<dbReference type="GO" id="GO:0016020">
    <property type="term" value="C:membrane"/>
    <property type="evidence" value="ECO:0007669"/>
    <property type="project" value="UniProtKB-SubCell"/>
</dbReference>
<dbReference type="RefSeq" id="XP_064855231.1">
    <property type="nucleotide sequence ID" value="XM_064999159.1"/>
</dbReference>
<accession>A0AAV5QUG8</accession>
<dbReference type="GeneID" id="90076224"/>
<reference evidence="7 8" key="1">
    <citation type="journal article" date="2023" name="Elife">
        <title>Identification of key yeast species and microbe-microbe interactions impacting larval growth of Drosophila in the wild.</title>
        <authorList>
            <person name="Mure A."/>
            <person name="Sugiura Y."/>
            <person name="Maeda R."/>
            <person name="Honda K."/>
            <person name="Sakurai N."/>
            <person name="Takahashi Y."/>
            <person name="Watada M."/>
            <person name="Katoh T."/>
            <person name="Gotoh A."/>
            <person name="Gotoh Y."/>
            <person name="Taniguchi I."/>
            <person name="Nakamura K."/>
            <person name="Hayashi T."/>
            <person name="Katayama T."/>
            <person name="Uemura T."/>
            <person name="Hattori Y."/>
        </authorList>
    </citation>
    <scope>NUCLEOTIDE SEQUENCE [LARGE SCALE GENOMIC DNA]</scope>
    <source>
        <strain evidence="7 8">SC-9</strain>
    </source>
</reference>
<comment type="caution">
    <text evidence="7">The sequence shown here is derived from an EMBL/GenBank/DDBJ whole genome shotgun (WGS) entry which is preliminary data.</text>
</comment>
<dbReference type="Proteomes" id="UP001360560">
    <property type="component" value="Unassembled WGS sequence"/>
</dbReference>
<feature type="transmembrane region" description="Helical" evidence="6">
    <location>
        <begin position="39"/>
        <end position="55"/>
    </location>
</feature>
<evidence type="ECO:0000256" key="6">
    <source>
        <dbReference type="SAM" id="Phobius"/>
    </source>
</evidence>
<feature type="transmembrane region" description="Helical" evidence="6">
    <location>
        <begin position="227"/>
        <end position="248"/>
    </location>
</feature>
<keyword evidence="3 6" id="KW-0812">Transmembrane</keyword>
<evidence type="ECO:0000313" key="7">
    <source>
        <dbReference type="EMBL" id="GMM38235.1"/>
    </source>
</evidence>
<dbReference type="AlphaFoldDB" id="A0AAV5QUG8"/>
<feature type="transmembrane region" description="Helical" evidence="6">
    <location>
        <begin position="134"/>
        <end position="155"/>
    </location>
</feature>
<protein>
    <submittedName>
        <fullName evidence="7">Uncharacterized protein</fullName>
    </submittedName>
</protein>
<keyword evidence="5 6" id="KW-0472">Membrane</keyword>
<evidence type="ECO:0000313" key="8">
    <source>
        <dbReference type="Proteomes" id="UP001360560"/>
    </source>
</evidence>
<dbReference type="EMBL" id="BTFZ01000019">
    <property type="protein sequence ID" value="GMM38235.1"/>
    <property type="molecule type" value="Genomic_DNA"/>
</dbReference>
<comment type="subcellular location">
    <subcellularLocation>
        <location evidence="1">Membrane</location>
        <topology evidence="1">Multi-pass membrane protein</topology>
    </subcellularLocation>
</comment>
<gene>
    <name evidence="7" type="ORF">DASC09_055740</name>
</gene>
<organism evidence="7 8">
    <name type="scientific">Saccharomycopsis crataegensis</name>
    <dbReference type="NCBI Taxonomy" id="43959"/>
    <lineage>
        <taxon>Eukaryota</taxon>
        <taxon>Fungi</taxon>
        <taxon>Dikarya</taxon>
        <taxon>Ascomycota</taxon>
        <taxon>Saccharomycotina</taxon>
        <taxon>Saccharomycetes</taxon>
        <taxon>Saccharomycopsidaceae</taxon>
        <taxon>Saccharomycopsis</taxon>
    </lineage>
</organism>
<evidence type="ECO:0000256" key="3">
    <source>
        <dbReference type="ARBA" id="ARBA00022692"/>
    </source>
</evidence>
<comment type="similarity">
    <text evidence="2">Belongs to the archaeal/bacterial/fungal opsin family.</text>
</comment>
<evidence type="ECO:0000256" key="1">
    <source>
        <dbReference type="ARBA" id="ARBA00004141"/>
    </source>
</evidence>
<evidence type="ECO:0000256" key="5">
    <source>
        <dbReference type="ARBA" id="ARBA00023136"/>
    </source>
</evidence>
<keyword evidence="4 6" id="KW-1133">Transmembrane helix</keyword>
<evidence type="ECO:0000256" key="4">
    <source>
        <dbReference type="ARBA" id="ARBA00022989"/>
    </source>
</evidence>
<dbReference type="InterPro" id="IPR001425">
    <property type="entry name" value="Arc/bac/fun_rhodopsins"/>
</dbReference>
<sequence length="283" mass="31981">MISIDVETAQKQSSHIGSNDKIKVINLLKWLSKIQNNQSWGFSGIFLSSTIFHLFKLTNNRTLSSYLGLSVFHELLPLLLSGIAFVNYYFIVSDLGYIKIYLDENNRLINRNLRIMDEEQLHQRLMVASSRKIYYVRYICWLFSWPLLMFTIQIYCTNSSCLELLKTPESSLCAIILTEVLVSVLLIASFTCNTIKCLAALVSLAVQMGLVVSLTRSLVIGKAIQSLAMAVMPIFLMSWVAYLVAWSFGEGFVVISDLTKETIWGVSDTIQFAVIPSLLVCFI</sequence>
<dbReference type="Pfam" id="PF01036">
    <property type="entry name" value="Bac_rhodopsin"/>
    <property type="match status" value="1"/>
</dbReference>
<dbReference type="SUPFAM" id="SSF81321">
    <property type="entry name" value="Family A G protein-coupled receptor-like"/>
    <property type="match status" value="1"/>
</dbReference>
<dbReference type="Gene3D" id="1.20.1070.10">
    <property type="entry name" value="Rhodopsin 7-helix transmembrane proteins"/>
    <property type="match status" value="1"/>
</dbReference>
<keyword evidence="8" id="KW-1185">Reference proteome</keyword>
<evidence type="ECO:0000256" key="2">
    <source>
        <dbReference type="ARBA" id="ARBA00008130"/>
    </source>
</evidence>
<dbReference type="SMART" id="SM01021">
    <property type="entry name" value="Bac_rhodopsin"/>
    <property type="match status" value="1"/>
</dbReference>
<name>A0AAV5QUG8_9ASCO</name>
<feature type="transmembrane region" description="Helical" evidence="6">
    <location>
        <begin position="75"/>
        <end position="98"/>
    </location>
</feature>
<proteinExistence type="inferred from homology"/>